<dbReference type="EMBL" id="CP064791">
    <property type="protein sequence ID" value="QSG15803.1"/>
    <property type="molecule type" value="Genomic_DNA"/>
</dbReference>
<organism evidence="2 3">
    <name type="scientific">Halapricum desulfuricans</name>
    <dbReference type="NCBI Taxonomy" id="2841257"/>
    <lineage>
        <taxon>Archaea</taxon>
        <taxon>Methanobacteriati</taxon>
        <taxon>Methanobacteriota</taxon>
        <taxon>Stenosarchaea group</taxon>
        <taxon>Halobacteria</taxon>
        <taxon>Halobacteriales</taxon>
        <taxon>Haloarculaceae</taxon>
        <taxon>Halapricum</taxon>
    </lineage>
</organism>
<feature type="compositionally biased region" description="Basic and acidic residues" evidence="1">
    <location>
        <begin position="108"/>
        <end position="125"/>
    </location>
</feature>
<evidence type="ECO:0000313" key="3">
    <source>
        <dbReference type="Proteomes" id="UP000663292"/>
    </source>
</evidence>
<evidence type="ECO:0008006" key="4">
    <source>
        <dbReference type="Google" id="ProtNLM"/>
    </source>
</evidence>
<gene>
    <name evidence="2" type="ORF">HSEST_2291</name>
</gene>
<dbReference type="AlphaFoldDB" id="A0A897NYJ0"/>
<reference evidence="2 3" key="1">
    <citation type="submission" date="2020-11" db="EMBL/GenBank/DDBJ databases">
        <title>Carbohydrate-dependent, anaerobic sulfur respiration: A novel catabolism in halophilic archaea.</title>
        <authorList>
            <person name="Sorokin D.Y."/>
            <person name="Messina E."/>
            <person name="Smedile F."/>
            <person name="La Cono V."/>
            <person name="Hallsworth J.E."/>
            <person name="Yakimov M.M."/>
        </authorList>
    </citation>
    <scope>NUCLEOTIDE SEQUENCE [LARGE SCALE GENOMIC DNA]</scope>
    <source>
        <strain evidence="2 3">HSR-Est</strain>
    </source>
</reference>
<keyword evidence="3" id="KW-1185">Reference proteome</keyword>
<dbReference type="RefSeq" id="WP_229121057.1">
    <property type="nucleotide sequence ID" value="NZ_CP064791.1"/>
</dbReference>
<feature type="region of interest" description="Disordered" evidence="1">
    <location>
        <begin position="83"/>
        <end position="130"/>
    </location>
</feature>
<dbReference type="Proteomes" id="UP000663292">
    <property type="component" value="Chromosome"/>
</dbReference>
<proteinExistence type="predicted"/>
<name>A0A897NYJ0_9EURY</name>
<protein>
    <recommendedName>
        <fullName evidence="4">Twin-arginine translocation signal domain-containing protein</fullName>
    </recommendedName>
</protein>
<dbReference type="PROSITE" id="PS51257">
    <property type="entry name" value="PROKAR_LIPOPROTEIN"/>
    <property type="match status" value="1"/>
</dbReference>
<dbReference type="GeneID" id="68858926"/>
<evidence type="ECO:0000256" key="1">
    <source>
        <dbReference type="SAM" id="MobiDB-lite"/>
    </source>
</evidence>
<accession>A0A897NYJ0</accession>
<evidence type="ECO:0000313" key="2">
    <source>
        <dbReference type="EMBL" id="QSG15803.1"/>
    </source>
</evidence>
<sequence>MRRRRFLTGAATGAVVGTAGCIGGEVILTKDEMVPVPPEDGRIFELPSDGDEIEYIARDDRPFSVYVFGSDSALEAYKMYIDEDEETPDDRPSGVDSLSKRTVMLRGSPDELHEASTENKGREPLNVDGTGYLVLDNSNYESDPSANDERLTVQLTLKVVSSTLPI</sequence>